<keyword evidence="3" id="KW-0812">Transmembrane</keyword>
<evidence type="ECO:0000259" key="4">
    <source>
        <dbReference type="Pfam" id="PF25917"/>
    </source>
</evidence>
<sequence>MAEANPVVKQQRRALMAHTPTAAADKSAVAIGNKSMIRLLLMISVPFILIVFGLGYWLMTRGTISTDNAYVHQDIVSVSADVSGRIVAVAVHENQQVKAGDLLFRVDPEPYRVALAQADAQIAAAQVNVGELSTIYQGTGVDIAKAEADISFAQKDYDRQRELAASGFTTKARLDAARHALDMAEASLRTARADAAEARSALATGRQVPGVNPRLAEARAQRAKALLDLQRTEVRAPASGKISNVDRLQVGQMLVTGLPAVSIVANDRSWVEANFKETQLDKLKPGQKAQITFDAYSNVKLKGHVASIGGGTGSEFSVLPAQNANGNWVKVTQRIPVRIAIDEPSPRPLITGLTSEVTVYVDD</sequence>
<keyword evidence="3" id="KW-0472">Membrane</keyword>
<dbReference type="PANTHER" id="PTHR30386">
    <property type="entry name" value="MEMBRANE FUSION SUBUNIT OF EMRAB-TOLC MULTIDRUG EFFLUX PUMP"/>
    <property type="match status" value="1"/>
</dbReference>
<feature type="domain" description="Multidrug resistance protein MdtA-like barrel-sandwich hybrid" evidence="4">
    <location>
        <begin position="75"/>
        <end position="264"/>
    </location>
</feature>
<dbReference type="Gene3D" id="2.40.30.170">
    <property type="match status" value="1"/>
</dbReference>
<evidence type="ECO:0000256" key="2">
    <source>
        <dbReference type="SAM" id="Coils"/>
    </source>
</evidence>
<evidence type="ECO:0000256" key="1">
    <source>
        <dbReference type="ARBA" id="ARBA00004196"/>
    </source>
</evidence>
<dbReference type="Pfam" id="PF25963">
    <property type="entry name" value="Beta-barrel_AAEA"/>
    <property type="match status" value="1"/>
</dbReference>
<dbReference type="Proteomes" id="UP000290958">
    <property type="component" value="Unassembled WGS sequence"/>
</dbReference>
<dbReference type="InterPro" id="IPR058625">
    <property type="entry name" value="MdtA-like_BSH"/>
</dbReference>
<protein>
    <submittedName>
        <fullName evidence="6">HlyD family secretion protein</fullName>
    </submittedName>
</protein>
<accession>A0A4Q1KHE4</accession>
<dbReference type="GO" id="GO:0030313">
    <property type="term" value="C:cell envelope"/>
    <property type="evidence" value="ECO:0007669"/>
    <property type="project" value="UniProtKB-SubCell"/>
</dbReference>
<dbReference type="InterPro" id="IPR050739">
    <property type="entry name" value="MFP"/>
</dbReference>
<dbReference type="PANTHER" id="PTHR30386:SF19">
    <property type="entry name" value="MULTIDRUG EXPORT PROTEIN EMRA-RELATED"/>
    <property type="match status" value="1"/>
</dbReference>
<dbReference type="OrthoDB" id="9811754at2"/>
<dbReference type="InterPro" id="IPR058634">
    <property type="entry name" value="AaeA-lik-b-barrel"/>
</dbReference>
<keyword evidence="2" id="KW-0175">Coiled coil</keyword>
<evidence type="ECO:0000313" key="6">
    <source>
        <dbReference type="EMBL" id="RXR28765.1"/>
    </source>
</evidence>
<dbReference type="Gene3D" id="1.10.287.470">
    <property type="entry name" value="Helix hairpin bin"/>
    <property type="match status" value="1"/>
</dbReference>
<feature type="domain" description="p-hydroxybenzoic acid efflux pump subunit AaeA-like beta-barrel" evidence="5">
    <location>
        <begin position="271"/>
        <end position="359"/>
    </location>
</feature>
<organism evidence="6 7">
    <name type="scientific">Sphingobium fluviale</name>
    <dbReference type="NCBI Taxonomy" id="2506423"/>
    <lineage>
        <taxon>Bacteria</taxon>
        <taxon>Pseudomonadati</taxon>
        <taxon>Pseudomonadota</taxon>
        <taxon>Alphaproteobacteria</taxon>
        <taxon>Sphingomonadales</taxon>
        <taxon>Sphingomonadaceae</taxon>
        <taxon>Sphingobium</taxon>
    </lineage>
</organism>
<evidence type="ECO:0000259" key="5">
    <source>
        <dbReference type="Pfam" id="PF25963"/>
    </source>
</evidence>
<dbReference type="AlphaFoldDB" id="A0A4Q1KHE4"/>
<keyword evidence="3" id="KW-1133">Transmembrane helix</keyword>
<dbReference type="Gene3D" id="2.40.50.100">
    <property type="match status" value="1"/>
</dbReference>
<evidence type="ECO:0000313" key="7">
    <source>
        <dbReference type="Proteomes" id="UP000290958"/>
    </source>
</evidence>
<dbReference type="SUPFAM" id="SSF111369">
    <property type="entry name" value="HlyD-like secretion proteins"/>
    <property type="match status" value="2"/>
</dbReference>
<feature type="coiled-coil region" evidence="2">
    <location>
        <begin position="143"/>
        <end position="235"/>
    </location>
</feature>
<gene>
    <name evidence="6" type="ORF">EQG66_08570</name>
</gene>
<comment type="caution">
    <text evidence="6">The sequence shown here is derived from an EMBL/GenBank/DDBJ whole genome shotgun (WGS) entry which is preliminary data.</text>
</comment>
<feature type="transmembrane region" description="Helical" evidence="3">
    <location>
        <begin position="39"/>
        <end position="59"/>
    </location>
</feature>
<reference evidence="7" key="1">
    <citation type="submission" date="2019-01" db="EMBL/GenBank/DDBJ databases">
        <title>Cytophagaceae bacterium strain CAR-16.</title>
        <authorList>
            <person name="Chen W.-M."/>
        </authorList>
    </citation>
    <scope>NUCLEOTIDE SEQUENCE [LARGE SCALE GENOMIC DNA]</scope>
    <source>
        <strain evidence="7">CHR27</strain>
    </source>
</reference>
<dbReference type="Pfam" id="PF25917">
    <property type="entry name" value="BSH_RND"/>
    <property type="match status" value="1"/>
</dbReference>
<dbReference type="EMBL" id="SBKP01000007">
    <property type="protein sequence ID" value="RXR28765.1"/>
    <property type="molecule type" value="Genomic_DNA"/>
</dbReference>
<evidence type="ECO:0000256" key="3">
    <source>
        <dbReference type="SAM" id="Phobius"/>
    </source>
</evidence>
<proteinExistence type="predicted"/>
<keyword evidence="7" id="KW-1185">Reference proteome</keyword>
<name>A0A4Q1KHE4_9SPHN</name>
<comment type="subcellular location">
    <subcellularLocation>
        <location evidence="1">Cell envelope</location>
    </subcellularLocation>
</comment>
<dbReference type="GO" id="GO:0055085">
    <property type="term" value="P:transmembrane transport"/>
    <property type="evidence" value="ECO:0007669"/>
    <property type="project" value="InterPro"/>
</dbReference>